<dbReference type="Pfam" id="PF18121">
    <property type="entry name" value="TFA2_Winged_2"/>
    <property type="match status" value="1"/>
</dbReference>
<dbReference type="GO" id="GO:0003677">
    <property type="term" value="F:DNA binding"/>
    <property type="evidence" value="ECO:0007669"/>
    <property type="project" value="UniProtKB-KW"/>
</dbReference>
<evidence type="ECO:0000259" key="7">
    <source>
        <dbReference type="PROSITE" id="PS51351"/>
    </source>
</evidence>
<feature type="domain" description="TFIIE beta" evidence="7">
    <location>
        <begin position="65"/>
        <end position="143"/>
    </location>
</feature>
<organism evidence="8">
    <name type="scientific">Polytomella parva</name>
    <dbReference type="NCBI Taxonomy" id="51329"/>
    <lineage>
        <taxon>Eukaryota</taxon>
        <taxon>Viridiplantae</taxon>
        <taxon>Chlorophyta</taxon>
        <taxon>core chlorophytes</taxon>
        <taxon>Chlorophyceae</taxon>
        <taxon>CS clade</taxon>
        <taxon>Chlamydomonadales</taxon>
        <taxon>Chlamydomonadaceae</taxon>
        <taxon>Polytomella</taxon>
    </lineage>
</organism>
<dbReference type="GO" id="GO:0006367">
    <property type="term" value="P:transcription initiation at RNA polymerase II promoter"/>
    <property type="evidence" value="ECO:0007669"/>
    <property type="project" value="InterPro"/>
</dbReference>
<name>A0A7S0VDT5_9CHLO</name>
<evidence type="ECO:0000256" key="4">
    <source>
        <dbReference type="ARBA" id="ARBA00023163"/>
    </source>
</evidence>
<comment type="function">
    <text evidence="6">Recruits TFIIH to the initiation complex and stimulates the RNA polymerase II C-terminal domain kinase and DNA-dependent ATPase activities of TFIIH. Both TFIIH and TFIIE are required for promoter clearance by RNA polymerase.</text>
</comment>
<accession>A0A7S0VDT5</accession>
<dbReference type="GO" id="GO:0005673">
    <property type="term" value="C:transcription factor TFIIE complex"/>
    <property type="evidence" value="ECO:0007669"/>
    <property type="project" value="InterPro"/>
</dbReference>
<protein>
    <recommendedName>
        <fullName evidence="7">TFIIE beta domain-containing protein</fullName>
    </recommendedName>
</protein>
<evidence type="ECO:0000256" key="1">
    <source>
        <dbReference type="ARBA" id="ARBA00004123"/>
    </source>
</evidence>
<keyword evidence="5" id="KW-0539">Nucleus</keyword>
<evidence type="ECO:0000256" key="5">
    <source>
        <dbReference type="ARBA" id="ARBA00023242"/>
    </source>
</evidence>
<dbReference type="PANTHER" id="PTHR12716:SF8">
    <property type="entry name" value="TRANSCRIPTION INITIATION FACTOR IIE SUBUNIT BETA"/>
    <property type="match status" value="1"/>
</dbReference>
<evidence type="ECO:0000256" key="6">
    <source>
        <dbReference type="ARBA" id="ARBA00025581"/>
    </source>
</evidence>
<dbReference type="InterPro" id="IPR040501">
    <property type="entry name" value="TFA2_Winged_2"/>
</dbReference>
<reference evidence="8" key="1">
    <citation type="submission" date="2021-01" db="EMBL/GenBank/DDBJ databases">
        <authorList>
            <person name="Corre E."/>
            <person name="Pelletier E."/>
            <person name="Niang G."/>
            <person name="Scheremetjew M."/>
            <person name="Finn R."/>
            <person name="Kale V."/>
            <person name="Holt S."/>
            <person name="Cochrane G."/>
            <person name="Meng A."/>
            <person name="Brown T."/>
            <person name="Cohen L."/>
        </authorList>
    </citation>
    <scope>NUCLEOTIDE SEQUENCE</scope>
    <source>
        <strain evidence="8">SAG 63-3</strain>
    </source>
</reference>
<evidence type="ECO:0000256" key="3">
    <source>
        <dbReference type="ARBA" id="ARBA00023125"/>
    </source>
</evidence>
<evidence type="ECO:0000313" key="8">
    <source>
        <dbReference type="EMBL" id="CAD8784175.1"/>
    </source>
</evidence>
<dbReference type="PANTHER" id="PTHR12716">
    <property type="entry name" value="TRANSCRIPTION INITIATION FACTOR IIE, BETA SUBUNIT"/>
    <property type="match status" value="1"/>
</dbReference>
<gene>
    <name evidence="8" type="ORF">PPAR00522_LOCUS17053</name>
</gene>
<dbReference type="PROSITE" id="PS51351">
    <property type="entry name" value="TFIIE_BETA_C"/>
    <property type="match status" value="1"/>
</dbReference>
<dbReference type="InterPro" id="IPR003166">
    <property type="entry name" value="TFIIE_bsu_DNA-bd"/>
</dbReference>
<dbReference type="GO" id="GO:0001097">
    <property type="term" value="F:TFIIH-class transcription factor complex binding"/>
    <property type="evidence" value="ECO:0007669"/>
    <property type="project" value="TreeGrafter"/>
</dbReference>
<dbReference type="AlphaFoldDB" id="A0A7S0VDT5"/>
<dbReference type="EMBL" id="HBFM01026393">
    <property type="protein sequence ID" value="CAD8784175.1"/>
    <property type="molecule type" value="Transcribed_RNA"/>
</dbReference>
<keyword evidence="3" id="KW-0238">DNA-binding</keyword>
<comment type="subcellular location">
    <subcellularLocation>
        <location evidence="1">Nucleus</location>
    </subcellularLocation>
</comment>
<sequence>MADSNVKHLAVGHPGELPYSSSASRLVSSTENPSSQVKRIRLGGAFSGAPISSRPVYSSSNLASSTTVVRLSDEPLASRLKHVLDALRRIRVPFTRRELTTSAGLAVDVEDDKELYETLLVHERVKYDKLNGTYSYVPNIRGVNNRQQLMQYLNANTTSEGVGSMGMVGVRFADIEDAYLAIKDDVERLRDEGKIYAIGNLAAQDAALFAYCPLKINGVEVAPVDPDVLALFGAIEVPKDMHDLQRACTDVGLKSWLKDRPPPPPMPEKEAKKRAKVRRKINLQTATNAHMPELFENQ</sequence>
<proteinExistence type="predicted"/>
<evidence type="ECO:0000256" key="2">
    <source>
        <dbReference type="ARBA" id="ARBA00023015"/>
    </source>
</evidence>
<keyword evidence="4" id="KW-0804">Transcription</keyword>
<dbReference type="InterPro" id="IPR016656">
    <property type="entry name" value="TFIIE-bsu"/>
</dbReference>
<keyword evidence="2" id="KW-0805">Transcription regulation</keyword>